<dbReference type="Proteomes" id="UP000601736">
    <property type="component" value="Unassembled WGS sequence"/>
</dbReference>
<proteinExistence type="predicted"/>
<dbReference type="AlphaFoldDB" id="A0A8H8YZ24"/>
<evidence type="ECO:0000313" key="2">
    <source>
        <dbReference type="EMBL" id="CAE6502896.1"/>
    </source>
</evidence>
<protein>
    <submittedName>
        <fullName evidence="2">Uncharacterized protein</fullName>
    </submittedName>
</protein>
<accession>A0A8H8YZ24</accession>
<feature type="transmembrane region" description="Helical" evidence="1">
    <location>
        <begin position="7"/>
        <end position="25"/>
    </location>
</feature>
<keyword evidence="1" id="KW-0812">Transmembrane</keyword>
<keyword evidence="1" id="KW-1133">Transmembrane helix</keyword>
<keyword evidence="1" id="KW-0472">Membrane</keyword>
<sequence length="28" mass="3210">MYDFIDITIYSLIALVAGFILAQKFSKK</sequence>
<name>A0A8H8YZ24_9PROT</name>
<reference evidence="2" key="1">
    <citation type="submission" date="2021-02" db="EMBL/GenBank/DDBJ databases">
        <authorList>
            <person name="Han P."/>
        </authorList>
    </citation>
    <scope>NUCLEOTIDE SEQUENCE</scope>
    <source>
        <strain evidence="2">Nitrosomonas nitrosa 18-3D</strain>
    </source>
</reference>
<evidence type="ECO:0000313" key="3">
    <source>
        <dbReference type="Proteomes" id="UP000601736"/>
    </source>
</evidence>
<organism evidence="2 3">
    <name type="scientific">Nitrosomonas nitrosa</name>
    <dbReference type="NCBI Taxonomy" id="52442"/>
    <lineage>
        <taxon>Bacteria</taxon>
        <taxon>Pseudomonadati</taxon>
        <taxon>Pseudomonadota</taxon>
        <taxon>Betaproteobacteria</taxon>
        <taxon>Nitrosomonadales</taxon>
        <taxon>Nitrosomonadaceae</taxon>
        <taxon>Nitrosomonas</taxon>
    </lineage>
</organism>
<dbReference type="EMBL" id="CAJNAP010000012">
    <property type="protein sequence ID" value="CAE6502896.1"/>
    <property type="molecule type" value="Genomic_DNA"/>
</dbReference>
<gene>
    <name evidence="2" type="ORF">NMYAN_20284</name>
</gene>
<evidence type="ECO:0000256" key="1">
    <source>
        <dbReference type="SAM" id="Phobius"/>
    </source>
</evidence>
<comment type="caution">
    <text evidence="2">The sequence shown here is derived from an EMBL/GenBank/DDBJ whole genome shotgun (WGS) entry which is preliminary data.</text>
</comment>